<dbReference type="Proteomes" id="UP000199183">
    <property type="component" value="Unassembled WGS sequence"/>
</dbReference>
<dbReference type="OrthoDB" id="5509004at2"/>
<sequence length="246" mass="27707">MTGDPEWRLRLFNYWGLERAGRLIEIPTGQQRVIAALALLGHRPRDFMAGLLWPDANEVHAAQSLRSCLWQIRRSMPGLLSELRNPLSLRFEVATDVRELYQLATDLQADVSPAIATTAIERLRSADLLPGWYDEWLLPEQERIRRFRLHTLEALSASCLRAGHNDEATEAAEVAALIDPFRESCQRLLIRGHLSAGNYAAAVQAYAKYRALLGREFGLGPSAETTALLRSQAVKDRGETESTWFI</sequence>
<evidence type="ECO:0000259" key="1">
    <source>
        <dbReference type="SMART" id="SM01043"/>
    </source>
</evidence>
<keyword evidence="3" id="KW-1185">Reference proteome</keyword>
<evidence type="ECO:0000313" key="2">
    <source>
        <dbReference type="EMBL" id="SEC20727.1"/>
    </source>
</evidence>
<protein>
    <submittedName>
        <fullName evidence="2">DNA-binding transcriptional activator of the SARP family</fullName>
    </submittedName>
</protein>
<name>A0A1H4QMH7_9MICO</name>
<proteinExistence type="predicted"/>
<accession>A0A1H4QMH7</accession>
<dbReference type="RefSeq" id="WP_091185889.1">
    <property type="nucleotide sequence ID" value="NZ_FNRY01000001.1"/>
</dbReference>
<dbReference type="Gene3D" id="1.25.40.10">
    <property type="entry name" value="Tetratricopeptide repeat domain"/>
    <property type="match status" value="1"/>
</dbReference>
<organism evidence="2 3">
    <name type="scientific">Paramicrobacterium humi</name>
    <dbReference type="NCBI Taxonomy" id="640635"/>
    <lineage>
        <taxon>Bacteria</taxon>
        <taxon>Bacillati</taxon>
        <taxon>Actinomycetota</taxon>
        <taxon>Actinomycetes</taxon>
        <taxon>Micrococcales</taxon>
        <taxon>Microbacteriaceae</taxon>
        <taxon>Paramicrobacterium</taxon>
    </lineage>
</organism>
<dbReference type="GO" id="GO:0003677">
    <property type="term" value="F:DNA binding"/>
    <property type="evidence" value="ECO:0007669"/>
    <property type="project" value="UniProtKB-KW"/>
</dbReference>
<reference evidence="2 3" key="1">
    <citation type="submission" date="2016-10" db="EMBL/GenBank/DDBJ databases">
        <authorList>
            <person name="de Groot N.N."/>
        </authorList>
    </citation>
    <scope>NUCLEOTIDE SEQUENCE [LARGE SCALE GENOMIC DNA]</scope>
    <source>
        <strain evidence="2 3">DSM 21799</strain>
    </source>
</reference>
<gene>
    <name evidence="2" type="ORF">SAMN04489806_2859</name>
</gene>
<dbReference type="STRING" id="640635.SAMN04489806_2859"/>
<dbReference type="PANTHER" id="PTHR35807">
    <property type="entry name" value="TRANSCRIPTIONAL REGULATOR REDD-RELATED"/>
    <property type="match status" value="1"/>
</dbReference>
<dbReference type="InterPro" id="IPR005158">
    <property type="entry name" value="BTAD"/>
</dbReference>
<dbReference type="SMART" id="SM01043">
    <property type="entry name" value="BTAD"/>
    <property type="match status" value="1"/>
</dbReference>
<dbReference type="SUPFAM" id="SSF48452">
    <property type="entry name" value="TPR-like"/>
    <property type="match status" value="1"/>
</dbReference>
<feature type="domain" description="Bacterial transcriptional activator" evidence="1">
    <location>
        <begin position="95"/>
        <end position="233"/>
    </location>
</feature>
<dbReference type="EMBL" id="FNRY01000001">
    <property type="protein sequence ID" value="SEC20727.1"/>
    <property type="molecule type" value="Genomic_DNA"/>
</dbReference>
<dbReference type="InterPro" id="IPR011990">
    <property type="entry name" value="TPR-like_helical_dom_sf"/>
</dbReference>
<dbReference type="AlphaFoldDB" id="A0A1H4QMH7"/>
<dbReference type="Pfam" id="PF03704">
    <property type="entry name" value="BTAD"/>
    <property type="match status" value="1"/>
</dbReference>
<evidence type="ECO:0000313" key="3">
    <source>
        <dbReference type="Proteomes" id="UP000199183"/>
    </source>
</evidence>
<dbReference type="InterPro" id="IPR051677">
    <property type="entry name" value="AfsR-DnrI-RedD_regulator"/>
</dbReference>
<keyword evidence="2" id="KW-0238">DNA-binding</keyword>